<dbReference type="InterPro" id="IPR006016">
    <property type="entry name" value="UspA"/>
</dbReference>
<dbReference type="Pfam" id="PF00582">
    <property type="entry name" value="Usp"/>
    <property type="match status" value="2"/>
</dbReference>
<evidence type="ECO:0000256" key="1">
    <source>
        <dbReference type="ARBA" id="ARBA00008791"/>
    </source>
</evidence>
<accession>A0A1M4U5N4</accession>
<dbReference type="OrthoDB" id="9788959at2"/>
<dbReference type="SUPFAM" id="SSF52402">
    <property type="entry name" value="Adenine nucleotide alpha hydrolases-like"/>
    <property type="match status" value="2"/>
</dbReference>
<comment type="similarity">
    <text evidence="1">Belongs to the universal stress protein A family.</text>
</comment>
<dbReference type="Proteomes" id="UP000184462">
    <property type="component" value="Unassembled WGS sequence"/>
</dbReference>
<organism evidence="3 4">
    <name type="scientific">Psychroflexus salarius</name>
    <dbReference type="NCBI Taxonomy" id="1155689"/>
    <lineage>
        <taxon>Bacteria</taxon>
        <taxon>Pseudomonadati</taxon>
        <taxon>Bacteroidota</taxon>
        <taxon>Flavobacteriia</taxon>
        <taxon>Flavobacteriales</taxon>
        <taxon>Flavobacteriaceae</taxon>
        <taxon>Psychroflexus</taxon>
    </lineage>
</organism>
<evidence type="ECO:0000313" key="4">
    <source>
        <dbReference type="Proteomes" id="UP000184462"/>
    </source>
</evidence>
<feature type="domain" description="UspA" evidence="2">
    <location>
        <begin position="2"/>
        <end position="145"/>
    </location>
</feature>
<dbReference type="STRING" id="1155689.SAMN05444278_102191"/>
<dbReference type="EMBL" id="FQTW01000002">
    <property type="protein sequence ID" value="SHE51920.1"/>
    <property type="molecule type" value="Genomic_DNA"/>
</dbReference>
<gene>
    <name evidence="3" type="ORF">SAMN05444278_102191</name>
</gene>
<reference evidence="3 4" key="1">
    <citation type="submission" date="2016-11" db="EMBL/GenBank/DDBJ databases">
        <authorList>
            <person name="Jaros S."/>
            <person name="Januszkiewicz K."/>
            <person name="Wedrychowicz H."/>
        </authorList>
    </citation>
    <scope>NUCLEOTIDE SEQUENCE [LARGE SCALE GENOMIC DNA]</scope>
    <source>
        <strain evidence="3 4">DSM 25661</strain>
    </source>
</reference>
<feature type="domain" description="UspA" evidence="2">
    <location>
        <begin position="163"/>
        <end position="276"/>
    </location>
</feature>
<sequence>MNKILVPTDFSEQANNALKVSAQIAKQHDCEIYLLHLLDLPLDLIDPVNEGVGNDLPEALFFMKLAHKRFTETFETFEKELEGIKVHETVEFNEAFDGILEISKKYECDMIVMGSNGAEGLKEIFVGSNTEKVVRHAEIPVLVVKESLDISKIKSISFASSLKSSQKSTFTKAINLAQSFNAQLKLVYINTPENFKTTRQINERFKTFTEDINLDEIDFKVYADKSIEEGIKNYSEDINANMISIGTHGRKGISHFFNGSLSENLVNHSKRPVITFKI</sequence>
<dbReference type="RefSeq" id="WP_073192231.1">
    <property type="nucleotide sequence ID" value="NZ_FQTW01000002.1"/>
</dbReference>
<dbReference type="CDD" id="cd00293">
    <property type="entry name" value="USP-like"/>
    <property type="match status" value="2"/>
</dbReference>
<keyword evidence="4" id="KW-1185">Reference proteome</keyword>
<dbReference type="Gene3D" id="3.40.50.620">
    <property type="entry name" value="HUPs"/>
    <property type="match status" value="2"/>
</dbReference>
<protein>
    <submittedName>
        <fullName evidence="3">Nucleotide-binding universal stress protein, UspA family</fullName>
    </submittedName>
</protein>
<dbReference type="PRINTS" id="PR01438">
    <property type="entry name" value="UNVRSLSTRESS"/>
</dbReference>
<evidence type="ECO:0000259" key="2">
    <source>
        <dbReference type="Pfam" id="PF00582"/>
    </source>
</evidence>
<dbReference type="AlphaFoldDB" id="A0A1M4U5N4"/>
<evidence type="ECO:0000313" key="3">
    <source>
        <dbReference type="EMBL" id="SHE51920.1"/>
    </source>
</evidence>
<proteinExistence type="inferred from homology"/>
<name>A0A1M4U5N4_9FLAO</name>
<dbReference type="InterPro" id="IPR014729">
    <property type="entry name" value="Rossmann-like_a/b/a_fold"/>
</dbReference>
<dbReference type="PANTHER" id="PTHR46268:SF6">
    <property type="entry name" value="UNIVERSAL STRESS PROTEIN UP12"/>
    <property type="match status" value="1"/>
</dbReference>
<dbReference type="PANTHER" id="PTHR46268">
    <property type="entry name" value="STRESS RESPONSE PROTEIN NHAX"/>
    <property type="match status" value="1"/>
</dbReference>
<dbReference type="InterPro" id="IPR006015">
    <property type="entry name" value="Universal_stress_UspA"/>
</dbReference>